<evidence type="ECO:0000313" key="1">
    <source>
        <dbReference type="EMBL" id="KAI0034591.1"/>
    </source>
</evidence>
<evidence type="ECO:0000313" key="2">
    <source>
        <dbReference type="Proteomes" id="UP000814128"/>
    </source>
</evidence>
<organism evidence="1 2">
    <name type="scientific">Vararia minispora EC-137</name>
    <dbReference type="NCBI Taxonomy" id="1314806"/>
    <lineage>
        <taxon>Eukaryota</taxon>
        <taxon>Fungi</taxon>
        <taxon>Dikarya</taxon>
        <taxon>Basidiomycota</taxon>
        <taxon>Agaricomycotina</taxon>
        <taxon>Agaricomycetes</taxon>
        <taxon>Russulales</taxon>
        <taxon>Lachnocladiaceae</taxon>
        <taxon>Vararia</taxon>
    </lineage>
</organism>
<keyword evidence="2" id="KW-1185">Reference proteome</keyword>
<feature type="non-terminal residue" evidence="1">
    <location>
        <position position="99"/>
    </location>
</feature>
<gene>
    <name evidence="1" type="ORF">K488DRAFT_20640</name>
</gene>
<reference evidence="1" key="2">
    <citation type="journal article" date="2022" name="New Phytol.">
        <title>Evolutionary transition to the ectomycorrhizal habit in the genomes of a hyperdiverse lineage of mushroom-forming fungi.</title>
        <authorList>
            <person name="Looney B."/>
            <person name="Miyauchi S."/>
            <person name="Morin E."/>
            <person name="Drula E."/>
            <person name="Courty P.E."/>
            <person name="Kohler A."/>
            <person name="Kuo A."/>
            <person name="LaButti K."/>
            <person name="Pangilinan J."/>
            <person name="Lipzen A."/>
            <person name="Riley R."/>
            <person name="Andreopoulos W."/>
            <person name="He G."/>
            <person name="Johnson J."/>
            <person name="Nolan M."/>
            <person name="Tritt A."/>
            <person name="Barry K.W."/>
            <person name="Grigoriev I.V."/>
            <person name="Nagy L.G."/>
            <person name="Hibbett D."/>
            <person name="Henrissat B."/>
            <person name="Matheny P.B."/>
            <person name="Labbe J."/>
            <person name="Martin F.M."/>
        </authorList>
    </citation>
    <scope>NUCLEOTIDE SEQUENCE</scope>
    <source>
        <strain evidence="1">EC-137</strain>
    </source>
</reference>
<reference evidence="1" key="1">
    <citation type="submission" date="2021-02" db="EMBL/GenBank/DDBJ databases">
        <authorList>
            <consortium name="DOE Joint Genome Institute"/>
            <person name="Ahrendt S."/>
            <person name="Looney B.P."/>
            <person name="Miyauchi S."/>
            <person name="Morin E."/>
            <person name="Drula E."/>
            <person name="Courty P.E."/>
            <person name="Chicoki N."/>
            <person name="Fauchery L."/>
            <person name="Kohler A."/>
            <person name="Kuo A."/>
            <person name="Labutti K."/>
            <person name="Pangilinan J."/>
            <person name="Lipzen A."/>
            <person name="Riley R."/>
            <person name="Andreopoulos W."/>
            <person name="He G."/>
            <person name="Johnson J."/>
            <person name="Barry K.W."/>
            <person name="Grigoriev I.V."/>
            <person name="Nagy L."/>
            <person name="Hibbett D."/>
            <person name="Henrissat B."/>
            <person name="Matheny P.B."/>
            <person name="Labbe J."/>
            <person name="Martin F."/>
        </authorList>
    </citation>
    <scope>NUCLEOTIDE SEQUENCE</scope>
    <source>
        <strain evidence="1">EC-137</strain>
    </source>
</reference>
<dbReference type="Proteomes" id="UP000814128">
    <property type="component" value="Unassembled WGS sequence"/>
</dbReference>
<protein>
    <submittedName>
        <fullName evidence="1">HotDog domain-containing protein</fullName>
    </submittedName>
</protein>
<sequence length="99" mass="10451">NVKTDMLNGGGNMQGGCTAFLIDVCSSLGLAAAGRPETVSQAINISYHAPAPLGCKIRIINTSMAIGARISSIRCEIWDVTHKRLVATGIHMKMRPSSP</sequence>
<feature type="non-terminal residue" evidence="1">
    <location>
        <position position="1"/>
    </location>
</feature>
<comment type="caution">
    <text evidence="1">The sequence shown here is derived from an EMBL/GenBank/DDBJ whole genome shotgun (WGS) entry which is preliminary data.</text>
</comment>
<proteinExistence type="predicted"/>
<dbReference type="EMBL" id="MU273498">
    <property type="protein sequence ID" value="KAI0034591.1"/>
    <property type="molecule type" value="Genomic_DNA"/>
</dbReference>
<accession>A0ACB8QT30</accession>
<name>A0ACB8QT30_9AGAM</name>